<dbReference type="InterPro" id="IPR006016">
    <property type="entry name" value="UspA"/>
</dbReference>
<accession>A0A9W6KQY8</accession>
<feature type="compositionally biased region" description="Polar residues" evidence="2">
    <location>
        <begin position="1"/>
        <end position="10"/>
    </location>
</feature>
<name>A0A9W6KQY8_9ACTN</name>
<sequence length="305" mass="31502">MQRPGSTLKSETTEEDAMNANPGPGRIVVGYDGSYEARQAVHWAAAEAERTGAPLQIVNAYQITWPGAYYPAVAEQLEAAQEVSEQRVGEIAERIRGLHSGLEVTGLSVDTPAAATLLDLGDAGARLLVVGNRGAGGLTNLVMGSIGQQVATHSRVPVVVVRGRCAVTEGPVVVGVDGSASSTDALGLAFTAARARGVELLAVRAYVTPAYSPLPRAEVEAVERTVLDAGLAPWREQYPDVKVEALVAGGSAAKVLTGLSHTAQLVVVGSRGHGGFAGLLLGSVGLQLMHHAECPVLIAHASRAE</sequence>
<dbReference type="Pfam" id="PF00582">
    <property type="entry name" value="Usp"/>
    <property type="match status" value="2"/>
</dbReference>
<protein>
    <submittedName>
        <fullName evidence="4">Universal stress protein</fullName>
    </submittedName>
</protein>
<dbReference type="Proteomes" id="UP001143480">
    <property type="component" value="Unassembled WGS sequence"/>
</dbReference>
<dbReference type="PRINTS" id="PR01438">
    <property type="entry name" value="UNVRSLSTRESS"/>
</dbReference>
<keyword evidence="5" id="KW-1185">Reference proteome</keyword>
<dbReference type="EMBL" id="BSFP01000073">
    <property type="protein sequence ID" value="GLL06482.1"/>
    <property type="molecule type" value="Genomic_DNA"/>
</dbReference>
<evidence type="ECO:0000256" key="1">
    <source>
        <dbReference type="ARBA" id="ARBA00008791"/>
    </source>
</evidence>
<dbReference type="InterPro" id="IPR006015">
    <property type="entry name" value="Universal_stress_UspA"/>
</dbReference>
<comment type="caution">
    <text evidence="4">The sequence shown here is derived from an EMBL/GenBank/DDBJ whole genome shotgun (WGS) entry which is preliminary data.</text>
</comment>
<evidence type="ECO:0000256" key="2">
    <source>
        <dbReference type="SAM" id="MobiDB-lite"/>
    </source>
</evidence>
<feature type="region of interest" description="Disordered" evidence="2">
    <location>
        <begin position="1"/>
        <end position="24"/>
    </location>
</feature>
<gene>
    <name evidence="4" type="ORF">GCM10017581_082320</name>
</gene>
<dbReference type="AlphaFoldDB" id="A0A9W6KQY8"/>
<feature type="domain" description="UspA" evidence="3">
    <location>
        <begin position="171"/>
        <end position="299"/>
    </location>
</feature>
<proteinExistence type="inferred from homology"/>
<evidence type="ECO:0000313" key="5">
    <source>
        <dbReference type="Proteomes" id="UP001143480"/>
    </source>
</evidence>
<organism evidence="4 5">
    <name type="scientific">Dactylosporangium matsuzakiense</name>
    <dbReference type="NCBI Taxonomy" id="53360"/>
    <lineage>
        <taxon>Bacteria</taxon>
        <taxon>Bacillati</taxon>
        <taxon>Actinomycetota</taxon>
        <taxon>Actinomycetes</taxon>
        <taxon>Micromonosporales</taxon>
        <taxon>Micromonosporaceae</taxon>
        <taxon>Dactylosporangium</taxon>
    </lineage>
</organism>
<dbReference type="SUPFAM" id="SSF52402">
    <property type="entry name" value="Adenine nucleotide alpha hydrolases-like"/>
    <property type="match status" value="2"/>
</dbReference>
<dbReference type="InterPro" id="IPR014729">
    <property type="entry name" value="Rossmann-like_a/b/a_fold"/>
</dbReference>
<dbReference type="PANTHER" id="PTHR31964:SF113">
    <property type="entry name" value="USPA DOMAIN-CONTAINING PROTEIN"/>
    <property type="match status" value="1"/>
</dbReference>
<dbReference type="PANTHER" id="PTHR31964">
    <property type="entry name" value="ADENINE NUCLEOTIDE ALPHA HYDROLASES-LIKE SUPERFAMILY PROTEIN"/>
    <property type="match status" value="1"/>
</dbReference>
<reference evidence="4" key="2">
    <citation type="submission" date="2023-01" db="EMBL/GenBank/DDBJ databases">
        <authorList>
            <person name="Sun Q."/>
            <person name="Evtushenko L."/>
        </authorList>
    </citation>
    <scope>NUCLEOTIDE SEQUENCE</scope>
    <source>
        <strain evidence="4">VKM Ac-1321</strain>
    </source>
</reference>
<comment type="similarity">
    <text evidence="1">Belongs to the universal stress protein A family.</text>
</comment>
<evidence type="ECO:0000259" key="3">
    <source>
        <dbReference type="Pfam" id="PF00582"/>
    </source>
</evidence>
<feature type="domain" description="UspA" evidence="3">
    <location>
        <begin position="26"/>
        <end position="162"/>
    </location>
</feature>
<dbReference type="Gene3D" id="3.40.50.620">
    <property type="entry name" value="HUPs"/>
    <property type="match status" value="2"/>
</dbReference>
<evidence type="ECO:0000313" key="4">
    <source>
        <dbReference type="EMBL" id="GLL06482.1"/>
    </source>
</evidence>
<reference evidence="4" key="1">
    <citation type="journal article" date="2014" name="Int. J. Syst. Evol. Microbiol.">
        <title>Complete genome sequence of Corynebacterium casei LMG S-19264T (=DSM 44701T), isolated from a smear-ripened cheese.</title>
        <authorList>
            <consortium name="US DOE Joint Genome Institute (JGI-PGF)"/>
            <person name="Walter F."/>
            <person name="Albersmeier A."/>
            <person name="Kalinowski J."/>
            <person name="Ruckert C."/>
        </authorList>
    </citation>
    <scope>NUCLEOTIDE SEQUENCE</scope>
    <source>
        <strain evidence="4">VKM Ac-1321</strain>
    </source>
</reference>